<feature type="non-terminal residue" evidence="2">
    <location>
        <position position="1"/>
    </location>
</feature>
<dbReference type="Proteomes" id="UP000270924">
    <property type="component" value="Unassembled WGS sequence"/>
</dbReference>
<keyword evidence="3" id="KW-1185">Reference proteome</keyword>
<keyword evidence="1" id="KW-0812">Transmembrane</keyword>
<evidence type="ECO:0000313" key="2">
    <source>
        <dbReference type="EMBL" id="VDM12943.1"/>
    </source>
</evidence>
<proteinExistence type="predicted"/>
<keyword evidence="1" id="KW-1133">Transmembrane helix</keyword>
<dbReference type="InParanoid" id="A0A3P7DTV1"/>
<evidence type="ECO:0000313" key="3">
    <source>
        <dbReference type="Proteomes" id="UP000270924"/>
    </source>
</evidence>
<dbReference type="AlphaFoldDB" id="A0A3P7DTV1"/>
<reference evidence="2 3" key="1">
    <citation type="submission" date="2018-11" db="EMBL/GenBank/DDBJ databases">
        <authorList>
            <consortium name="Pathogen Informatics"/>
        </authorList>
    </citation>
    <scope>NUCLEOTIDE SEQUENCE [LARGE SCALE GENOMIC DNA]</scope>
</reference>
<gene>
    <name evidence="2" type="ORF">WBA_LOCUS6329</name>
</gene>
<feature type="transmembrane region" description="Helical" evidence="1">
    <location>
        <begin position="26"/>
        <end position="47"/>
    </location>
</feature>
<accession>A0A3P7DTV1</accession>
<feature type="transmembrane region" description="Helical" evidence="1">
    <location>
        <begin position="200"/>
        <end position="220"/>
    </location>
</feature>
<dbReference type="OrthoDB" id="5847843at2759"/>
<organism evidence="2 3">
    <name type="scientific">Wuchereria bancrofti</name>
    <dbReference type="NCBI Taxonomy" id="6293"/>
    <lineage>
        <taxon>Eukaryota</taxon>
        <taxon>Metazoa</taxon>
        <taxon>Ecdysozoa</taxon>
        <taxon>Nematoda</taxon>
        <taxon>Chromadorea</taxon>
        <taxon>Rhabditida</taxon>
        <taxon>Spirurina</taxon>
        <taxon>Spiruromorpha</taxon>
        <taxon>Filarioidea</taxon>
        <taxon>Onchocercidae</taxon>
        <taxon>Wuchereria</taxon>
    </lineage>
</organism>
<name>A0A3P7DTV1_WUCBA</name>
<dbReference type="EMBL" id="UYWW01003684">
    <property type="protein sequence ID" value="VDM12943.1"/>
    <property type="molecule type" value="Genomic_DNA"/>
</dbReference>
<evidence type="ECO:0000256" key="1">
    <source>
        <dbReference type="SAM" id="Phobius"/>
    </source>
</evidence>
<feature type="transmembrane region" description="Helical" evidence="1">
    <location>
        <begin position="97"/>
        <end position="121"/>
    </location>
</feature>
<feature type="transmembrane region" description="Helical" evidence="1">
    <location>
        <begin position="160"/>
        <end position="179"/>
    </location>
</feature>
<keyword evidence="1" id="KW-0472">Membrane</keyword>
<protein>
    <submittedName>
        <fullName evidence="2">Uncharacterized protein</fullName>
    </submittedName>
</protein>
<feature type="transmembrane region" description="Helical" evidence="1">
    <location>
        <begin position="59"/>
        <end position="77"/>
    </location>
</feature>
<sequence length="242" mass="27683">KSSEREITPENIEKYPFQYFSEIHGFFRTTVALMDYSSAFTGILIFASSRIQTGNMPMNALALLTAQLLPPTFFYVLRDGCNGHLANVQPAYNSYAATAACFATITGGPIWAIIYYTANFLYTCIGPMSSFDLKFNTIVLLTFIYNSFAEQFAFVERFRTLLLALICFVFAITGLLLCMPMGTSFSTLLQYVSQSSITQLFLFITVFFIYGKFFPFLFFFNVKILNCHLKFIEFFHCFLKYD</sequence>